<dbReference type="CDD" id="cd14798">
    <property type="entry name" value="RX-CC_like"/>
    <property type="match status" value="1"/>
</dbReference>
<dbReference type="InterPro" id="IPR055414">
    <property type="entry name" value="LRR_R13L4/SHOC2-like"/>
</dbReference>
<feature type="domain" description="NB-ARC" evidence="13">
    <location>
        <begin position="735"/>
        <end position="902"/>
    </location>
</feature>
<dbReference type="EMBL" id="JBJUIK010000005">
    <property type="protein sequence ID" value="KAL3527153.1"/>
    <property type="molecule type" value="Genomic_DNA"/>
</dbReference>
<dbReference type="Pfam" id="PF23559">
    <property type="entry name" value="WHD_DRP"/>
    <property type="match status" value="1"/>
</dbReference>
<dbReference type="GO" id="GO:0005737">
    <property type="term" value="C:cytoplasm"/>
    <property type="evidence" value="ECO:0007669"/>
    <property type="project" value="UniProtKB-SubCell"/>
</dbReference>
<dbReference type="InterPro" id="IPR038005">
    <property type="entry name" value="RX-like_CC"/>
</dbReference>
<dbReference type="Pfam" id="PF00931">
    <property type="entry name" value="NB-ARC"/>
    <property type="match status" value="1"/>
</dbReference>
<dbReference type="FunFam" id="3.40.50.300:FF:001091">
    <property type="entry name" value="Probable disease resistance protein At1g61300"/>
    <property type="match status" value="1"/>
</dbReference>
<evidence type="ECO:0000256" key="9">
    <source>
        <dbReference type="ARBA" id="ARBA00022741"/>
    </source>
</evidence>
<keyword evidence="6" id="KW-0433">Leucine-rich repeat</keyword>
<dbReference type="PANTHER" id="PTHR23155">
    <property type="entry name" value="DISEASE RESISTANCE PROTEIN RP"/>
    <property type="match status" value="1"/>
</dbReference>
<keyword evidence="9" id="KW-0547">Nucleotide-binding</keyword>
<organism evidence="18 19">
    <name type="scientific">Cinchona calisaya</name>
    <dbReference type="NCBI Taxonomy" id="153742"/>
    <lineage>
        <taxon>Eukaryota</taxon>
        <taxon>Viridiplantae</taxon>
        <taxon>Streptophyta</taxon>
        <taxon>Embryophyta</taxon>
        <taxon>Tracheophyta</taxon>
        <taxon>Spermatophyta</taxon>
        <taxon>Magnoliopsida</taxon>
        <taxon>eudicotyledons</taxon>
        <taxon>Gunneridae</taxon>
        <taxon>Pentapetalae</taxon>
        <taxon>asterids</taxon>
        <taxon>lamiids</taxon>
        <taxon>Gentianales</taxon>
        <taxon>Rubiaceae</taxon>
        <taxon>Cinchonoideae</taxon>
        <taxon>Cinchoneae</taxon>
        <taxon>Cinchona</taxon>
    </lineage>
</organism>
<dbReference type="Gene3D" id="1.10.10.10">
    <property type="entry name" value="Winged helix-like DNA-binding domain superfamily/Winged helix DNA-binding domain"/>
    <property type="match status" value="1"/>
</dbReference>
<evidence type="ECO:0000259" key="17">
    <source>
        <dbReference type="Pfam" id="PF23598"/>
    </source>
</evidence>
<dbReference type="Pfam" id="PF18052">
    <property type="entry name" value="Rx_N"/>
    <property type="match status" value="1"/>
</dbReference>
<evidence type="ECO:0000256" key="5">
    <source>
        <dbReference type="ARBA" id="ARBA00022490"/>
    </source>
</evidence>
<dbReference type="GO" id="GO:0051607">
    <property type="term" value="P:defense response to virus"/>
    <property type="evidence" value="ECO:0007669"/>
    <property type="project" value="UniProtKB-ARBA"/>
</dbReference>
<evidence type="ECO:0000313" key="19">
    <source>
        <dbReference type="Proteomes" id="UP001630127"/>
    </source>
</evidence>
<dbReference type="SUPFAM" id="SSF52540">
    <property type="entry name" value="P-loop containing nucleoside triphosphate hydrolases"/>
    <property type="match status" value="1"/>
</dbReference>
<proteinExistence type="inferred from homology"/>
<protein>
    <submittedName>
        <fullName evidence="18">Uncharacterized protein</fullName>
    </submittedName>
</protein>
<evidence type="ECO:0000256" key="3">
    <source>
        <dbReference type="ARBA" id="ARBA00004496"/>
    </source>
</evidence>
<dbReference type="InterPro" id="IPR044974">
    <property type="entry name" value="Disease_R_plants"/>
</dbReference>
<dbReference type="InterPro" id="IPR041118">
    <property type="entry name" value="Rx_N"/>
</dbReference>
<evidence type="ECO:0000256" key="6">
    <source>
        <dbReference type="ARBA" id="ARBA00022614"/>
    </source>
</evidence>
<keyword evidence="8" id="KW-0677">Repeat</keyword>
<name>A0ABD3A7J3_9GENT</name>
<dbReference type="SUPFAM" id="SSF52058">
    <property type="entry name" value="L domain-like"/>
    <property type="match status" value="1"/>
</dbReference>
<feature type="domain" description="Disease resistance protein winged helix" evidence="16">
    <location>
        <begin position="988"/>
        <end position="1055"/>
    </location>
</feature>
<evidence type="ECO:0000256" key="8">
    <source>
        <dbReference type="ARBA" id="ARBA00022737"/>
    </source>
</evidence>
<feature type="domain" description="Late blight resistance protein R1A-like N-terminal" evidence="14">
    <location>
        <begin position="163"/>
        <end position="290"/>
    </location>
</feature>
<comment type="caution">
    <text evidence="18">The sequence shown here is derived from an EMBL/GenBank/DDBJ whole genome shotgun (WGS) entry which is preliminary data.</text>
</comment>
<dbReference type="Proteomes" id="UP001630127">
    <property type="component" value="Unassembled WGS sequence"/>
</dbReference>
<evidence type="ECO:0000313" key="18">
    <source>
        <dbReference type="EMBL" id="KAL3527153.1"/>
    </source>
</evidence>
<dbReference type="InterPro" id="IPR036388">
    <property type="entry name" value="WH-like_DNA-bd_sf"/>
</dbReference>
<evidence type="ECO:0000256" key="10">
    <source>
        <dbReference type="ARBA" id="ARBA00022821"/>
    </source>
</evidence>
<keyword evidence="12" id="KW-0175">Coiled coil</keyword>
<evidence type="ECO:0000259" key="13">
    <source>
        <dbReference type="Pfam" id="PF00931"/>
    </source>
</evidence>
<dbReference type="InterPro" id="IPR042197">
    <property type="entry name" value="Apaf_helical"/>
</dbReference>
<gene>
    <name evidence="18" type="ORF">ACH5RR_011809</name>
</gene>
<evidence type="ECO:0000256" key="11">
    <source>
        <dbReference type="ARBA" id="ARBA00022840"/>
    </source>
</evidence>
<dbReference type="FunFam" id="1.10.10.10:FF:000322">
    <property type="entry name" value="Probable disease resistance protein At1g63360"/>
    <property type="match status" value="1"/>
</dbReference>
<dbReference type="Pfam" id="PF23598">
    <property type="entry name" value="LRR_14"/>
    <property type="match status" value="1"/>
</dbReference>
<evidence type="ECO:0000256" key="7">
    <source>
        <dbReference type="ARBA" id="ARBA00022667"/>
    </source>
</evidence>
<keyword evidence="19" id="KW-1185">Reference proteome</keyword>
<comment type="subcellular location">
    <subcellularLocation>
        <location evidence="3">Cytoplasm</location>
    </subcellularLocation>
    <subcellularLocation>
        <location evidence="2">Membrane</location>
        <topology evidence="2">Peripheral membrane protein</topology>
    </subcellularLocation>
</comment>
<evidence type="ECO:0000256" key="12">
    <source>
        <dbReference type="ARBA" id="ARBA00023054"/>
    </source>
</evidence>
<dbReference type="InterPro" id="IPR027417">
    <property type="entry name" value="P-loop_NTPase"/>
</dbReference>
<dbReference type="InterPro" id="IPR021929">
    <property type="entry name" value="R1A-like_N"/>
</dbReference>
<dbReference type="GO" id="GO:0016020">
    <property type="term" value="C:membrane"/>
    <property type="evidence" value="ECO:0007669"/>
    <property type="project" value="UniProtKB-SubCell"/>
</dbReference>
<dbReference type="GO" id="GO:0009626">
    <property type="term" value="P:plant-type hypersensitive response"/>
    <property type="evidence" value="ECO:0007669"/>
    <property type="project" value="UniProtKB-KW"/>
</dbReference>
<accession>A0ABD3A7J3</accession>
<evidence type="ECO:0000256" key="4">
    <source>
        <dbReference type="ARBA" id="ARBA00008894"/>
    </source>
</evidence>
<dbReference type="Gene3D" id="3.80.10.10">
    <property type="entry name" value="Ribonuclease Inhibitor"/>
    <property type="match status" value="1"/>
</dbReference>
<evidence type="ECO:0000256" key="2">
    <source>
        <dbReference type="ARBA" id="ARBA00004170"/>
    </source>
</evidence>
<dbReference type="InterPro" id="IPR058922">
    <property type="entry name" value="WHD_DRP"/>
</dbReference>
<evidence type="ECO:0000259" key="14">
    <source>
        <dbReference type="Pfam" id="PF12061"/>
    </source>
</evidence>
<dbReference type="PANTHER" id="PTHR23155:SF1152">
    <property type="entry name" value="AAA+ ATPASE DOMAIN-CONTAINING PROTEIN"/>
    <property type="match status" value="1"/>
</dbReference>
<feature type="domain" description="Disease resistance R13L4/SHOC-2-like LRR" evidence="17">
    <location>
        <begin position="1148"/>
        <end position="1337"/>
    </location>
</feature>
<dbReference type="Gene3D" id="3.40.50.300">
    <property type="entry name" value="P-loop containing nucleotide triphosphate hydrolases"/>
    <property type="match status" value="1"/>
</dbReference>
<keyword evidence="7" id="KW-0381">Hypersensitive response</keyword>
<evidence type="ECO:0000259" key="16">
    <source>
        <dbReference type="Pfam" id="PF23559"/>
    </source>
</evidence>
<keyword evidence="10" id="KW-0611">Plant defense</keyword>
<comment type="function">
    <text evidence="1">Confers resistance to late blight (Phytophthora infestans) races carrying the avirulence gene Avr1. Resistance proteins guard the plant against pathogens that contain an appropriate avirulence protein via an indirect interaction with this avirulence protein. That triggers a defense system including the hypersensitive response, which restricts the pathogen growth.</text>
</comment>
<dbReference type="Gene3D" id="1.20.5.4130">
    <property type="match status" value="1"/>
</dbReference>
<dbReference type="PRINTS" id="PR00364">
    <property type="entry name" value="DISEASERSIST"/>
</dbReference>
<sequence>MDCFSKLVKKINRTPMDAINSLLEELDRWWTLELSADRDEKAVYEKIQILTVELRFFKMFLISVGNCCNPDKGCVFMLRSLVLDLEVAFKEARIDFRVAHQKGFERRAEYLDPTISKWQQKLTLFRPLIKAAYDYVLPNKEEYYYSFQSHSTCPLNNYVLWDDFCSILINNLMALSYGKATLVENVMPQLRAMEKMLVSLKSFIRSMGDLRPKENEYRDVLTHFGAVLARAAQIYYLCWIDGIDENMTQEMTIKLFDLLKKLKPNTPQVTEVCLNVLKALYSSNHEGISQKLSQFLIPDKDRLRILRKEVEYLITLAIDPPHFYKEDDAKLLLMDVTAVVSELGSFSYLFHAEETIAGSIIAKESYHALFKFLEKMELLNAELFLIELLGSRVEIRESYVKDRMDSFHDGLSFLQIFLGDGNNNNISKPIWTNIGSLARNAGSVYLSSLPNYDEAQDQLLKFLQKTRLLKMGILLEELLDSCPNLRVNVKNQVETLHQGLSVLKTFLMGPLDENGKLILAHVESVVSDTVSVYCSFDANKVTEDNARSIVSELVERIEPVTAEIRKIYLCIRSSSRSNFPKTNHGFGFMDFLLGNLMDMLNSKADSIAGLRYQIQAVHGEIGFLRSLLWNIQGQWTEHLNLKKLVSHIMEVAYEVEYLVDSFVVRDGVLWYHALWILDLMEDIKLIKSRASEITMKTHGISIHNDSQASRKVILPAKIPKIYEAAVVDLTDQNKLIIDRLTRGSLQQDVVSIVGMPGLGKTTLARKVCHDPLVTCHFHILAWCCVSPVYRKRDVLLEILGDIVDLTDNILEMSDEDLNLELYRKLRKKRYLIVMDDLWRMEAWSDLKRTFPDDKNGSRILITSRHPNLALKIKADSIPHRLRLLSDDESWKMLQHKLFQTRDCPVELATVGNQIAKGCEGLPLAVVAISGLLERTEMIPEWWKQVAESLCTRIADDPQSRCMDILELSYKHLPDYLKPCFLYLGAFLDNKEIPVRKLTCLWVAEGFIKNAGQASMEDLAEEYLRDLIGRSLVMAAKRSFNGGVKTCRVHDMLRTLCLKLCKEDNFLQCITGNDIHLATSYEDTDYGVDPSYCYPSNSIITYEKRRLSIYSKRNHFVMSRPCGPHVRSLLYSASSDLYPRCPYDISFISDNFKLLRVLDMECMNMGISFPIGVVFLVHLRYLALCGDIDCIPVSIANLWNLETLFVKGLKGKVVLPDTIWNMANLRHVHVHNSAAFRMQETEMKNASQLENLVSLSSPFLACGKHTEEILRRLPKLRKLRCHFAESQVDVGNYNQFPILNFLTELESLKVLYSGRNRIAHPCEFDFPLKLRKLSLSRFSLPWDCISEIGRLPNLEVLKLLSKSFEGKVWDMKEGEFLKLKFLKLDTLNIAEWNASSDNLPNLQHLILRNCRHLEVVPSDFGYIPTLEMIEVQLCRRSAEDSVRRLEEEQLEMGNDELKVLINHSDWDF</sequence>
<dbReference type="Gene3D" id="1.10.8.430">
    <property type="entry name" value="Helical domain of apoptotic protease-activating factors"/>
    <property type="match status" value="1"/>
</dbReference>
<keyword evidence="11" id="KW-0067">ATP-binding</keyword>
<keyword evidence="5" id="KW-0963">Cytoplasm</keyword>
<feature type="domain" description="Disease resistance N-terminal" evidence="15">
    <location>
        <begin position="588"/>
        <end position="665"/>
    </location>
</feature>
<reference evidence="18 19" key="1">
    <citation type="submission" date="2024-11" db="EMBL/GenBank/DDBJ databases">
        <title>A near-complete genome assembly of Cinchona calisaya.</title>
        <authorList>
            <person name="Lian D.C."/>
            <person name="Zhao X.W."/>
            <person name="Wei L."/>
        </authorList>
    </citation>
    <scope>NUCLEOTIDE SEQUENCE [LARGE SCALE GENOMIC DNA]</scope>
    <source>
        <tissue evidence="18">Nenye</tissue>
    </source>
</reference>
<dbReference type="InterPro" id="IPR032675">
    <property type="entry name" value="LRR_dom_sf"/>
</dbReference>
<dbReference type="InterPro" id="IPR002182">
    <property type="entry name" value="NB-ARC"/>
</dbReference>
<evidence type="ECO:0000256" key="1">
    <source>
        <dbReference type="ARBA" id="ARBA00002074"/>
    </source>
</evidence>
<dbReference type="Pfam" id="PF12061">
    <property type="entry name" value="NB-LRR"/>
    <property type="match status" value="1"/>
</dbReference>
<dbReference type="GO" id="GO:0005524">
    <property type="term" value="F:ATP binding"/>
    <property type="evidence" value="ECO:0007669"/>
    <property type="project" value="UniProtKB-KW"/>
</dbReference>
<evidence type="ECO:0000259" key="15">
    <source>
        <dbReference type="Pfam" id="PF18052"/>
    </source>
</evidence>
<comment type="similarity">
    <text evidence="4">Belongs to the disease resistance NB-LRR family.</text>
</comment>